<dbReference type="SUPFAM" id="SSF140663">
    <property type="entry name" value="TTHA0068-like"/>
    <property type="match status" value="1"/>
</dbReference>
<evidence type="ECO:0000313" key="1">
    <source>
        <dbReference type="EMBL" id="SEA79619.1"/>
    </source>
</evidence>
<dbReference type="Proteomes" id="UP000199409">
    <property type="component" value="Unassembled WGS sequence"/>
</dbReference>
<sequence length="167" mass="19072">MEPEFITPNSQRYSVRPFPAYRHLPFTNAHPFLDQDGHSYGEKLTPVDSFTTQNWHHCDEYLYSIDLFNHGFWWEAHERLKYVSIGAGRESEIGQFVQGLIQIAAALLKHFMQEETGASTLAELGAKRLQTFTGLYLGIDVDTLLAQLQDCLKTADAKYPQIHLVIS</sequence>
<evidence type="ECO:0000313" key="2">
    <source>
        <dbReference type="Proteomes" id="UP000199409"/>
    </source>
</evidence>
<gene>
    <name evidence="1" type="ORF">SAMN05660420_03210</name>
</gene>
<dbReference type="InterPro" id="IPR005500">
    <property type="entry name" value="DUF309"/>
</dbReference>
<keyword evidence="2" id="KW-1185">Reference proteome</keyword>
<organism evidence="1 2">
    <name type="scientific">Desulfuromusa kysingii</name>
    <dbReference type="NCBI Taxonomy" id="37625"/>
    <lineage>
        <taxon>Bacteria</taxon>
        <taxon>Pseudomonadati</taxon>
        <taxon>Thermodesulfobacteriota</taxon>
        <taxon>Desulfuromonadia</taxon>
        <taxon>Desulfuromonadales</taxon>
        <taxon>Geopsychrobacteraceae</taxon>
        <taxon>Desulfuromusa</taxon>
    </lineage>
</organism>
<dbReference type="Gene3D" id="1.10.3450.10">
    <property type="entry name" value="TTHA0068-like"/>
    <property type="match status" value="1"/>
</dbReference>
<protein>
    <recommendedName>
        <fullName evidence="3">DUF309 domain-containing protein</fullName>
    </recommendedName>
</protein>
<dbReference type="RefSeq" id="WP_092350703.1">
    <property type="nucleotide sequence ID" value="NZ_FNQN01000013.1"/>
</dbReference>
<dbReference type="STRING" id="37625.SAMN05660420_03210"/>
<dbReference type="AlphaFoldDB" id="A0A1H4E4B6"/>
<dbReference type="Pfam" id="PF03745">
    <property type="entry name" value="DUF309"/>
    <property type="match status" value="1"/>
</dbReference>
<accession>A0A1H4E4B6</accession>
<name>A0A1H4E4B6_9BACT</name>
<dbReference type="OrthoDB" id="9799942at2"/>
<proteinExistence type="predicted"/>
<dbReference type="EMBL" id="FNQN01000013">
    <property type="protein sequence ID" value="SEA79619.1"/>
    <property type="molecule type" value="Genomic_DNA"/>
</dbReference>
<evidence type="ECO:0008006" key="3">
    <source>
        <dbReference type="Google" id="ProtNLM"/>
    </source>
</evidence>
<dbReference type="InterPro" id="IPR023203">
    <property type="entry name" value="TTHA0068_sf"/>
</dbReference>
<reference evidence="1 2" key="1">
    <citation type="submission" date="2016-10" db="EMBL/GenBank/DDBJ databases">
        <authorList>
            <person name="de Groot N.N."/>
        </authorList>
    </citation>
    <scope>NUCLEOTIDE SEQUENCE [LARGE SCALE GENOMIC DNA]</scope>
    <source>
        <strain evidence="1 2">DSM 7343</strain>
    </source>
</reference>